<protein>
    <submittedName>
        <fullName evidence="2">Uncharacterized protein</fullName>
    </submittedName>
</protein>
<evidence type="ECO:0000256" key="1">
    <source>
        <dbReference type="SAM" id="MobiDB-lite"/>
    </source>
</evidence>
<comment type="caution">
    <text evidence="2">The sequence shown here is derived from an EMBL/GenBank/DDBJ whole genome shotgun (WGS) entry which is preliminary data.</text>
</comment>
<sequence length="124" mass="13476">MDTCLDLGCGPARPRGVEAYCWPSPPYVEATLMDALEEVESLRREDEKKESGPPLPLLLGSEDPPEAFSIFAVVRFGSSAGFAMDRRVLRMLSEDEGRISKAEPGRDTGVERPVLGTGACLFCV</sequence>
<accession>A0A8H8D776</accession>
<dbReference type="AlphaFoldDB" id="A0A8H8D776"/>
<gene>
    <name evidence="2" type="ORF">I7I52_01345</name>
</gene>
<dbReference type="Proteomes" id="UP000670092">
    <property type="component" value="Unassembled WGS sequence"/>
</dbReference>
<proteinExistence type="predicted"/>
<reference evidence="2 3" key="1">
    <citation type="submission" date="2021-01" db="EMBL/GenBank/DDBJ databases">
        <title>Chromosome-level genome assembly of a human fungal pathogen reveals clustering of transcriptionally co-regulated genes.</title>
        <authorList>
            <person name="Voorhies M."/>
            <person name="Cohen S."/>
            <person name="Shea T.P."/>
            <person name="Petrus S."/>
            <person name="Munoz J.F."/>
            <person name="Poplawski S."/>
            <person name="Goldman W.E."/>
            <person name="Michael T."/>
            <person name="Cuomo C.A."/>
            <person name="Sil A."/>
            <person name="Beyhan S."/>
        </authorList>
    </citation>
    <scope>NUCLEOTIDE SEQUENCE [LARGE SCALE GENOMIC DNA]</scope>
    <source>
        <strain evidence="2 3">G184AR</strain>
    </source>
</reference>
<evidence type="ECO:0000313" key="3">
    <source>
        <dbReference type="Proteomes" id="UP000670092"/>
    </source>
</evidence>
<feature type="compositionally biased region" description="Basic and acidic residues" evidence="1">
    <location>
        <begin position="40"/>
        <end position="51"/>
    </location>
</feature>
<name>A0A8H8D776_AJECA</name>
<evidence type="ECO:0000313" key="2">
    <source>
        <dbReference type="EMBL" id="KAG5303362.1"/>
    </source>
</evidence>
<dbReference type="EMBL" id="JAEVHI010000001">
    <property type="protein sequence ID" value="KAG5303362.1"/>
    <property type="molecule type" value="Genomic_DNA"/>
</dbReference>
<feature type="region of interest" description="Disordered" evidence="1">
    <location>
        <begin position="40"/>
        <end position="60"/>
    </location>
</feature>
<dbReference type="VEuPathDB" id="FungiDB:I7I52_01345"/>
<organism evidence="2 3">
    <name type="scientific">Ajellomyces capsulatus</name>
    <name type="common">Darling's disease fungus</name>
    <name type="synonym">Histoplasma capsulatum</name>
    <dbReference type="NCBI Taxonomy" id="5037"/>
    <lineage>
        <taxon>Eukaryota</taxon>
        <taxon>Fungi</taxon>
        <taxon>Dikarya</taxon>
        <taxon>Ascomycota</taxon>
        <taxon>Pezizomycotina</taxon>
        <taxon>Eurotiomycetes</taxon>
        <taxon>Eurotiomycetidae</taxon>
        <taxon>Onygenales</taxon>
        <taxon>Ajellomycetaceae</taxon>
        <taxon>Histoplasma</taxon>
    </lineage>
</organism>